<gene>
    <name evidence="1" type="ORF">OWV82_005779</name>
</gene>
<name>A0ACC1YEH9_MELAZ</name>
<comment type="caution">
    <text evidence="1">The sequence shown here is derived from an EMBL/GenBank/DDBJ whole genome shotgun (WGS) entry which is preliminary data.</text>
</comment>
<dbReference type="EMBL" id="CM051396">
    <property type="protein sequence ID" value="KAJ4722245.1"/>
    <property type="molecule type" value="Genomic_DNA"/>
</dbReference>
<proteinExistence type="predicted"/>
<organism evidence="1 2">
    <name type="scientific">Melia azedarach</name>
    <name type="common">Chinaberry tree</name>
    <dbReference type="NCBI Taxonomy" id="155640"/>
    <lineage>
        <taxon>Eukaryota</taxon>
        <taxon>Viridiplantae</taxon>
        <taxon>Streptophyta</taxon>
        <taxon>Embryophyta</taxon>
        <taxon>Tracheophyta</taxon>
        <taxon>Spermatophyta</taxon>
        <taxon>Magnoliopsida</taxon>
        <taxon>eudicotyledons</taxon>
        <taxon>Gunneridae</taxon>
        <taxon>Pentapetalae</taxon>
        <taxon>rosids</taxon>
        <taxon>malvids</taxon>
        <taxon>Sapindales</taxon>
        <taxon>Meliaceae</taxon>
        <taxon>Melia</taxon>
    </lineage>
</organism>
<evidence type="ECO:0000313" key="1">
    <source>
        <dbReference type="EMBL" id="KAJ4722245.1"/>
    </source>
</evidence>
<evidence type="ECO:0000313" key="2">
    <source>
        <dbReference type="Proteomes" id="UP001164539"/>
    </source>
</evidence>
<dbReference type="Proteomes" id="UP001164539">
    <property type="component" value="Chromosome 3"/>
</dbReference>
<reference evidence="1 2" key="1">
    <citation type="journal article" date="2023" name="Science">
        <title>Complex scaffold remodeling in plant triterpene biosynthesis.</title>
        <authorList>
            <person name="De La Pena R."/>
            <person name="Hodgson H."/>
            <person name="Liu J.C."/>
            <person name="Stephenson M.J."/>
            <person name="Martin A.C."/>
            <person name="Owen C."/>
            <person name="Harkess A."/>
            <person name="Leebens-Mack J."/>
            <person name="Jimenez L.E."/>
            <person name="Osbourn A."/>
            <person name="Sattely E.S."/>
        </authorList>
    </citation>
    <scope>NUCLEOTIDE SEQUENCE [LARGE SCALE GENOMIC DNA]</scope>
    <source>
        <strain evidence="2">cv. JPN11</strain>
        <tissue evidence="1">Leaf</tissue>
    </source>
</reference>
<keyword evidence="2" id="KW-1185">Reference proteome</keyword>
<sequence length="252" mass="28887">MKQSLCNIQSSLPEDIALKIASLLEEPEVCALGCCSRFWRNLCGSDCIWEFLTRQRWPLLLSGSSESSAQNSGPTSEGWKGFYMKRHNEMAHGATDVVKYVEQCMRSYSVEVGDYLQAIEDLNLMQLGFKDVQMFLFKPKLNVLLNLVGLHYCIFWLNVPPEYVLEALHSCKISDRQLCVKWWKLGRWFYGFRMRDESHSRLVSLADLATAKEEEVLGVLHRGAIHEVLRVQISFVNSSHTPWSCQSTQGQD</sequence>
<accession>A0ACC1YEH9</accession>
<protein>
    <submittedName>
        <fullName evidence="1">F-box-like domain-containing protein</fullName>
    </submittedName>
</protein>